<dbReference type="EMBL" id="KL584708">
    <property type="protein sequence ID" value="KEQ74105.1"/>
    <property type="molecule type" value="Genomic_DNA"/>
</dbReference>
<feature type="coiled-coil region" evidence="1">
    <location>
        <begin position="317"/>
        <end position="344"/>
    </location>
</feature>
<dbReference type="AlphaFoldDB" id="A0A074WLZ3"/>
<dbReference type="GeneID" id="25416802"/>
<dbReference type="HOGENOM" id="CLU_468484_0_0_1"/>
<evidence type="ECO:0000313" key="2">
    <source>
        <dbReference type="EMBL" id="KEQ74105.1"/>
    </source>
</evidence>
<evidence type="ECO:0000256" key="1">
    <source>
        <dbReference type="SAM" id="Coils"/>
    </source>
</evidence>
<sequence length="582" mass="64615">MTSTRSLIEDYIANTEPYYVGYPRNGVLPFELSGGLLETAPLRQQFPKFRSGLANIVELQNINLVRTGIFARDIVVTNGTVPAQTLVIIVSGPFAKENLVSTVRQIHAYVKPYMEDHAFNIEMYNPARVQGHLVAGPCLYSIERQVVVQKNLEDHLTQAVRILKNNVDDDLLTAGFYNSIFHKDKSVLGIRVKALAKRDWSKVYNELTMALPSSVSIMILPTKDTEAAAHTGFLSTFPRPPHVGSSIAAVGADQSGTLGAYFRLVNPKDKRERTVFLTNSHVIEPTDKVLADLIAKKGYQRGAAHGTISVSIQAPSHQDLTASLESFKSRLGELESQLERAQFKGEFERTVKDESHLDKNPAKIESRKETIKGLEATLARPQDAIIGHVLQASTLGLKGKRGSKMDWALVEYTQDETKIKNERPDLDRAPKSDPRLDEYEERSEVWELKKLEFNQWICFKGRTSGVRTGYTNGCRTFVRAASRLNIKKPIDESYELEGLAGDIPEEAELRAFPDISVFVNRLGPLTQGGDSGAVIWDVEGDIVGLTWGMAANQFGAIMTSIDEVVEDIKDKTGMDLEPIVSE</sequence>
<dbReference type="RefSeq" id="XP_013428327.1">
    <property type="nucleotide sequence ID" value="XM_013572873.1"/>
</dbReference>
<keyword evidence="3" id="KW-1185">Reference proteome</keyword>
<dbReference type="OrthoDB" id="5424209at2759"/>
<reference evidence="2 3" key="1">
    <citation type="journal article" date="2014" name="BMC Genomics">
        <title>Genome sequencing of four Aureobasidium pullulans varieties: biotechnological potential, stress tolerance, and description of new species.</title>
        <authorList>
            <person name="Gostin Ar C."/>
            <person name="Ohm R.A."/>
            <person name="Kogej T."/>
            <person name="Sonjak S."/>
            <person name="Turk M."/>
            <person name="Zajc J."/>
            <person name="Zalar P."/>
            <person name="Grube M."/>
            <person name="Sun H."/>
            <person name="Han J."/>
            <person name="Sharma A."/>
            <person name="Chiniquy J."/>
            <person name="Ngan C.Y."/>
            <person name="Lipzen A."/>
            <person name="Barry K."/>
            <person name="Grigoriev I.V."/>
            <person name="Gunde-Cimerman N."/>
        </authorList>
    </citation>
    <scope>NUCLEOTIDE SEQUENCE [LARGE SCALE GENOMIC DNA]</scope>
    <source>
        <strain evidence="2 3">CBS 147.97</strain>
    </source>
</reference>
<organism evidence="2 3">
    <name type="scientific">Aureobasidium namibiae CBS 147.97</name>
    <dbReference type="NCBI Taxonomy" id="1043004"/>
    <lineage>
        <taxon>Eukaryota</taxon>
        <taxon>Fungi</taxon>
        <taxon>Dikarya</taxon>
        <taxon>Ascomycota</taxon>
        <taxon>Pezizomycotina</taxon>
        <taxon>Dothideomycetes</taxon>
        <taxon>Dothideomycetidae</taxon>
        <taxon>Dothideales</taxon>
        <taxon>Saccotheciaceae</taxon>
        <taxon>Aureobasidium</taxon>
    </lineage>
</organism>
<gene>
    <name evidence="2" type="ORF">M436DRAFT_81508</name>
</gene>
<proteinExistence type="predicted"/>
<accession>A0A074WLZ3</accession>
<evidence type="ECO:0000313" key="3">
    <source>
        <dbReference type="Proteomes" id="UP000027730"/>
    </source>
</evidence>
<protein>
    <submittedName>
        <fullName evidence="2">Uncharacterized protein</fullName>
    </submittedName>
</protein>
<name>A0A074WLZ3_9PEZI</name>
<dbReference type="Proteomes" id="UP000027730">
    <property type="component" value="Unassembled WGS sequence"/>
</dbReference>
<keyword evidence="1" id="KW-0175">Coiled coil</keyword>